<accession>A0A9W6GPF9</accession>
<dbReference type="EMBL" id="BSDY01000023">
    <property type="protein sequence ID" value="GLI57765.1"/>
    <property type="molecule type" value="Genomic_DNA"/>
</dbReference>
<keyword evidence="2" id="KW-1185">Reference proteome</keyword>
<sequence>MNKSYEKIIQECNKELEMLEKFKEYVKSKGYVHRQDIEDLIEEDIKKWTELKESVEVPEAAEDLKIVGRRESCLRD</sequence>
<dbReference type="AlphaFoldDB" id="A0A9W6GPF9"/>
<gene>
    <name evidence="1" type="ORF">PM10SUCC1_32790</name>
</gene>
<proteinExistence type="predicted"/>
<dbReference type="Proteomes" id="UP001144471">
    <property type="component" value="Unassembled WGS sequence"/>
</dbReference>
<comment type="caution">
    <text evidence="1">The sequence shown here is derived from an EMBL/GenBank/DDBJ whole genome shotgun (WGS) entry which is preliminary data.</text>
</comment>
<protein>
    <submittedName>
        <fullName evidence="1">Uncharacterized protein</fullName>
    </submittedName>
</protein>
<organism evidence="1 2">
    <name type="scientific">Propionigenium maris DSM 9537</name>
    <dbReference type="NCBI Taxonomy" id="1123000"/>
    <lineage>
        <taxon>Bacteria</taxon>
        <taxon>Fusobacteriati</taxon>
        <taxon>Fusobacteriota</taxon>
        <taxon>Fusobacteriia</taxon>
        <taxon>Fusobacteriales</taxon>
        <taxon>Fusobacteriaceae</taxon>
        <taxon>Propionigenium</taxon>
    </lineage>
</organism>
<evidence type="ECO:0000313" key="2">
    <source>
        <dbReference type="Proteomes" id="UP001144471"/>
    </source>
</evidence>
<name>A0A9W6GPF9_9FUSO</name>
<dbReference type="RefSeq" id="WP_281837440.1">
    <property type="nucleotide sequence ID" value="NZ_BSDY01000023.1"/>
</dbReference>
<evidence type="ECO:0000313" key="1">
    <source>
        <dbReference type="EMBL" id="GLI57765.1"/>
    </source>
</evidence>
<reference evidence="1" key="1">
    <citation type="submission" date="2022-12" db="EMBL/GenBank/DDBJ databases">
        <title>Reference genome sequencing for broad-spectrum identification of bacterial and archaeal isolates by mass spectrometry.</title>
        <authorList>
            <person name="Sekiguchi Y."/>
            <person name="Tourlousse D.M."/>
        </authorList>
    </citation>
    <scope>NUCLEOTIDE SEQUENCE</scope>
    <source>
        <strain evidence="1">10succ1</strain>
    </source>
</reference>